<organism evidence="2 3">
    <name type="scientific">Phytophthora nicotianae P1976</name>
    <dbReference type="NCBI Taxonomy" id="1317066"/>
    <lineage>
        <taxon>Eukaryota</taxon>
        <taxon>Sar</taxon>
        <taxon>Stramenopiles</taxon>
        <taxon>Oomycota</taxon>
        <taxon>Peronosporomycetes</taxon>
        <taxon>Peronosporales</taxon>
        <taxon>Peronosporaceae</taxon>
        <taxon>Phytophthora</taxon>
    </lineage>
</organism>
<dbReference type="EMBL" id="ANJA01000732">
    <property type="protein sequence ID" value="ETO82307.1"/>
    <property type="molecule type" value="Genomic_DNA"/>
</dbReference>
<dbReference type="Proteomes" id="UP000028582">
    <property type="component" value="Unassembled WGS sequence"/>
</dbReference>
<gene>
    <name evidence="2" type="ORF">F444_03532</name>
</gene>
<evidence type="ECO:0000313" key="3">
    <source>
        <dbReference type="Proteomes" id="UP000028582"/>
    </source>
</evidence>
<dbReference type="AlphaFoldDB" id="A0A081ATU6"/>
<proteinExistence type="predicted"/>
<accession>A0A081ATU6</accession>
<comment type="caution">
    <text evidence="2">The sequence shown here is derived from an EMBL/GenBank/DDBJ whole genome shotgun (WGS) entry which is preliminary data.</text>
</comment>
<reference evidence="2 3" key="1">
    <citation type="submission" date="2013-11" db="EMBL/GenBank/DDBJ databases">
        <title>The Genome Sequence of Phytophthora parasitica P1976.</title>
        <authorList>
            <consortium name="The Broad Institute Genomics Platform"/>
            <person name="Russ C."/>
            <person name="Tyler B."/>
            <person name="Panabieres F."/>
            <person name="Shan W."/>
            <person name="Tripathy S."/>
            <person name="Grunwald N."/>
            <person name="Machado M."/>
            <person name="Johnson C.S."/>
            <person name="Walker B."/>
            <person name="Young S."/>
            <person name="Zeng Q."/>
            <person name="Gargeya S."/>
            <person name="Fitzgerald M."/>
            <person name="Haas B."/>
            <person name="Abouelleil A."/>
            <person name="Allen A.W."/>
            <person name="Alvarado L."/>
            <person name="Arachchi H.M."/>
            <person name="Berlin A.M."/>
            <person name="Chapman S.B."/>
            <person name="Gainer-Dewar J."/>
            <person name="Goldberg J."/>
            <person name="Griggs A."/>
            <person name="Gujja S."/>
            <person name="Hansen M."/>
            <person name="Howarth C."/>
            <person name="Imamovic A."/>
            <person name="Ireland A."/>
            <person name="Larimer J."/>
            <person name="McCowan C."/>
            <person name="Murphy C."/>
            <person name="Pearson M."/>
            <person name="Poon T.W."/>
            <person name="Priest M."/>
            <person name="Roberts A."/>
            <person name="Saif S."/>
            <person name="Shea T."/>
            <person name="Sisk P."/>
            <person name="Sykes S."/>
            <person name="Wortman J."/>
            <person name="Nusbaum C."/>
            <person name="Birren B."/>
        </authorList>
    </citation>
    <scope>NUCLEOTIDE SEQUENCE [LARGE SCALE GENOMIC DNA]</scope>
    <source>
        <strain evidence="2 3">P1976</strain>
    </source>
</reference>
<sequence length="237" mass="27156">MPRGRKRVPGGGGRQSSNYQREVETYLKRLEVINFHDNNGKQATLDKFYQHLVQNKAESWTKGNPEGWHCNDNFYSGRRGSEREWVLSLREEGVPVSRLMLQLKRQGLRILAKTRPGQKKPADVEADAKEFWKNVAQVEEELGVEKVYNADQSGVCFEYLPKHTISEKGAKTVWVRCGGKDKERLIGMFLGDSTGKQYTPFLVLKAQPSTKEHRIVYNHIVQNGFNTLWPETSAFIS</sequence>
<name>A0A081ATU6_PHYNI</name>
<evidence type="ECO:0000256" key="1">
    <source>
        <dbReference type="SAM" id="MobiDB-lite"/>
    </source>
</evidence>
<evidence type="ECO:0008006" key="4">
    <source>
        <dbReference type="Google" id="ProtNLM"/>
    </source>
</evidence>
<protein>
    <recommendedName>
        <fullName evidence="4">DDE-1 domain-containing protein</fullName>
    </recommendedName>
</protein>
<feature type="region of interest" description="Disordered" evidence="1">
    <location>
        <begin position="1"/>
        <end position="20"/>
    </location>
</feature>
<evidence type="ECO:0000313" key="2">
    <source>
        <dbReference type="EMBL" id="ETO82307.1"/>
    </source>
</evidence>